<dbReference type="PANTHER" id="PTHR33360:SF2">
    <property type="entry name" value="TRANSPOSASE FOR INSERTION SEQUENCE ELEMENT IS200"/>
    <property type="match status" value="1"/>
</dbReference>
<evidence type="ECO:0000259" key="1">
    <source>
        <dbReference type="SMART" id="SM01321"/>
    </source>
</evidence>
<reference evidence="3 4" key="1">
    <citation type="submission" date="2022-04" db="EMBL/GenBank/DDBJ databases">
        <title>Genome sequence of C. roseum typestrain.</title>
        <authorList>
            <person name="Poehlein A."/>
            <person name="Schoch T."/>
            <person name="Duerre P."/>
            <person name="Daniel R."/>
        </authorList>
    </citation>
    <scope>NUCLEOTIDE SEQUENCE [LARGE SCALE GENOMIC DNA]</scope>
    <source>
        <strain evidence="3 4">DSM 7320</strain>
    </source>
</reference>
<dbReference type="Gene3D" id="3.30.70.1290">
    <property type="entry name" value="Transposase IS200-like"/>
    <property type="match status" value="1"/>
</dbReference>
<dbReference type="AlphaFoldDB" id="A0A1S8KXJ8"/>
<organism evidence="3 4">
    <name type="scientific">Clostridium felsineum</name>
    <dbReference type="NCBI Taxonomy" id="36839"/>
    <lineage>
        <taxon>Bacteria</taxon>
        <taxon>Bacillati</taxon>
        <taxon>Bacillota</taxon>
        <taxon>Clostridia</taxon>
        <taxon>Eubacteriales</taxon>
        <taxon>Clostridiaceae</taxon>
        <taxon>Clostridium</taxon>
    </lineage>
</organism>
<dbReference type="PANTHER" id="PTHR33360">
    <property type="entry name" value="TRANSPOSASE FOR INSERTION SEQUENCE ELEMENT IS200"/>
    <property type="match status" value="1"/>
</dbReference>
<dbReference type="Proteomes" id="UP000190951">
    <property type="component" value="Chromosome"/>
</dbReference>
<gene>
    <name evidence="2" type="ORF">CROST_006780</name>
    <name evidence="3" type="ORF">CROST_018980</name>
</gene>
<evidence type="ECO:0000313" key="3">
    <source>
        <dbReference type="EMBL" id="URZ11181.1"/>
    </source>
</evidence>
<dbReference type="NCBIfam" id="NF033573">
    <property type="entry name" value="transpos_IS200"/>
    <property type="match status" value="1"/>
</dbReference>
<dbReference type="SMART" id="SM01321">
    <property type="entry name" value="Y1_Tnp"/>
    <property type="match status" value="1"/>
</dbReference>
<evidence type="ECO:0000313" key="2">
    <source>
        <dbReference type="EMBL" id="URZ09970.1"/>
    </source>
</evidence>
<dbReference type="GO" id="GO:0006313">
    <property type="term" value="P:DNA transposition"/>
    <property type="evidence" value="ECO:0007669"/>
    <property type="project" value="InterPro"/>
</dbReference>
<dbReference type="STRING" id="84029.CROST_00030"/>
<dbReference type="InterPro" id="IPR002686">
    <property type="entry name" value="Transposase_17"/>
</dbReference>
<feature type="domain" description="Transposase IS200-like" evidence="1">
    <location>
        <begin position="10"/>
        <end position="128"/>
    </location>
</feature>
<evidence type="ECO:0000313" key="4">
    <source>
        <dbReference type="Proteomes" id="UP000190951"/>
    </source>
</evidence>
<dbReference type="InterPro" id="IPR036515">
    <property type="entry name" value="Transposase_17_sf"/>
</dbReference>
<dbReference type="KEGG" id="crw:CROST_018980"/>
<dbReference type="GO" id="GO:0003677">
    <property type="term" value="F:DNA binding"/>
    <property type="evidence" value="ECO:0007669"/>
    <property type="project" value="InterPro"/>
</dbReference>
<protein>
    <submittedName>
        <fullName evidence="3">IS200/IS605 family transposase ISSep3</fullName>
    </submittedName>
</protein>
<sequence length="157" mass="18413">MDNSSLAHSKWNCKYHIVFAPKYRRQIIYGKIKVDIGIILRKLCEQKGVEIIEANACKDHIHMLVSIPPKLSVSQFMGYLKGKSSLMIFDRHANLKYRYGNRQFWCKGYYVDTVGRNKKVIEEYIKNQIQEDLAYEQISLKEYIDPFTGETVKKGKK</sequence>
<dbReference type="GO" id="GO:0004803">
    <property type="term" value="F:transposase activity"/>
    <property type="evidence" value="ECO:0007669"/>
    <property type="project" value="InterPro"/>
</dbReference>
<name>A0A1S8KXJ8_9CLOT</name>
<dbReference type="Pfam" id="PF01797">
    <property type="entry name" value="Y1_Tnp"/>
    <property type="match status" value="1"/>
</dbReference>
<keyword evidence="4" id="KW-1185">Reference proteome</keyword>
<dbReference type="RefSeq" id="WP_077836276.1">
    <property type="nucleotide sequence ID" value="NZ_CP096983.1"/>
</dbReference>
<dbReference type="EMBL" id="CP096983">
    <property type="protein sequence ID" value="URZ09970.1"/>
    <property type="molecule type" value="Genomic_DNA"/>
</dbReference>
<dbReference type="KEGG" id="crw:CROST_006780"/>
<dbReference type="EMBL" id="CP096983">
    <property type="protein sequence ID" value="URZ11181.1"/>
    <property type="molecule type" value="Genomic_DNA"/>
</dbReference>
<dbReference type="SUPFAM" id="SSF143422">
    <property type="entry name" value="Transposase IS200-like"/>
    <property type="match status" value="1"/>
</dbReference>
<accession>A0A1S8KXJ8</accession>
<proteinExistence type="predicted"/>